<dbReference type="GO" id="GO:0042586">
    <property type="term" value="F:peptide deformylase activity"/>
    <property type="evidence" value="ECO:0007669"/>
    <property type="project" value="UniProtKB-UniRule"/>
</dbReference>
<comment type="cofactor">
    <cofactor evidence="6">
        <name>Fe(2+)</name>
        <dbReference type="ChEBI" id="CHEBI:29033"/>
    </cofactor>
    <text evidence="6">Binds 1 Fe(2+) ion.</text>
</comment>
<dbReference type="PIRSF" id="PIRSF004749">
    <property type="entry name" value="Pep_def"/>
    <property type="match status" value="1"/>
</dbReference>
<feature type="binding site" evidence="6">
    <location>
        <position position="90"/>
    </location>
    <ligand>
        <name>Fe cation</name>
        <dbReference type="ChEBI" id="CHEBI:24875"/>
    </ligand>
</feature>
<keyword evidence="2 6" id="KW-0479">Metal-binding</keyword>
<dbReference type="Pfam" id="PF01327">
    <property type="entry name" value="Pep_deformylase"/>
    <property type="match status" value="1"/>
</dbReference>
<dbReference type="PANTHER" id="PTHR10458">
    <property type="entry name" value="PEPTIDE DEFORMYLASE"/>
    <property type="match status" value="1"/>
</dbReference>
<dbReference type="InterPro" id="IPR023635">
    <property type="entry name" value="Peptide_deformylase"/>
</dbReference>
<dbReference type="PANTHER" id="PTHR10458:SF22">
    <property type="entry name" value="PEPTIDE DEFORMYLASE"/>
    <property type="match status" value="1"/>
</dbReference>
<dbReference type="AlphaFoldDB" id="A0A0J8D5P0"/>
<evidence type="ECO:0000256" key="5">
    <source>
        <dbReference type="ARBA" id="ARBA00023004"/>
    </source>
</evidence>
<evidence type="ECO:0000256" key="1">
    <source>
        <dbReference type="ARBA" id="ARBA00010759"/>
    </source>
</evidence>
<dbReference type="Proteomes" id="UP000036756">
    <property type="component" value="Unassembled WGS sequence"/>
</dbReference>
<comment type="function">
    <text evidence="6">Removes the formyl group from the N-terminal Met of newly synthesized proteins. Requires at least a dipeptide for an efficient rate of reaction. N-terminal L-methionine is a prerequisite for activity but the enzyme has broad specificity at other positions.</text>
</comment>
<dbReference type="NCBIfam" id="NF001159">
    <property type="entry name" value="PRK00150.1-3"/>
    <property type="match status" value="1"/>
</dbReference>
<dbReference type="RefSeq" id="WP_048570886.1">
    <property type="nucleotide sequence ID" value="NZ_LFVU01000027.1"/>
</dbReference>
<dbReference type="FunFam" id="3.90.45.10:FF:000005">
    <property type="entry name" value="Peptide deformylase"/>
    <property type="match status" value="1"/>
</dbReference>
<protein>
    <recommendedName>
        <fullName evidence="6">Peptide deformylase</fullName>
        <shortName evidence="6">PDF</shortName>
        <ecNumber evidence="6">3.5.1.88</ecNumber>
    </recommendedName>
    <alternativeName>
        <fullName evidence="6">Polypeptide deformylase</fullName>
    </alternativeName>
</protein>
<evidence type="ECO:0000256" key="2">
    <source>
        <dbReference type="ARBA" id="ARBA00022723"/>
    </source>
</evidence>
<reference evidence="7 8" key="1">
    <citation type="submission" date="2015-06" db="EMBL/GenBank/DDBJ databases">
        <title>Draft genome sequence of the purine-degrading Clostridium cylindrosporum HC-1 (DSM 605).</title>
        <authorList>
            <person name="Poehlein A."/>
            <person name="Schiel-Bengelsdorf B."/>
            <person name="Bengelsdorf F."/>
            <person name="Daniel R."/>
            <person name="Duerre P."/>
        </authorList>
    </citation>
    <scope>NUCLEOTIDE SEQUENCE [LARGE SCALE GENOMIC DNA]</scope>
    <source>
        <strain evidence="7 8">DSM 605</strain>
    </source>
</reference>
<dbReference type="SUPFAM" id="SSF56420">
    <property type="entry name" value="Peptide deformylase"/>
    <property type="match status" value="1"/>
</dbReference>
<dbReference type="HAMAP" id="MF_00163">
    <property type="entry name" value="Pep_deformylase"/>
    <property type="match status" value="1"/>
</dbReference>
<comment type="catalytic activity">
    <reaction evidence="6">
        <text>N-terminal N-formyl-L-methionyl-[peptide] + H2O = N-terminal L-methionyl-[peptide] + formate</text>
        <dbReference type="Rhea" id="RHEA:24420"/>
        <dbReference type="Rhea" id="RHEA-COMP:10639"/>
        <dbReference type="Rhea" id="RHEA-COMP:10640"/>
        <dbReference type="ChEBI" id="CHEBI:15377"/>
        <dbReference type="ChEBI" id="CHEBI:15740"/>
        <dbReference type="ChEBI" id="CHEBI:49298"/>
        <dbReference type="ChEBI" id="CHEBI:64731"/>
        <dbReference type="EC" id="3.5.1.88"/>
    </reaction>
</comment>
<keyword evidence="8" id="KW-1185">Reference proteome</keyword>
<evidence type="ECO:0000256" key="3">
    <source>
        <dbReference type="ARBA" id="ARBA00022801"/>
    </source>
</evidence>
<sequence>MALREIRKMGDEVLRKKSRNVDKFDDKLRILIEDMIETMNAAEGVGLAAPQIGILKNVVVIDIGDGNGVYKLINPEIISSEGSQTDDEGCLSIPGVFEQVERPNVVTVKAQDENGNEIVVTGEGFLARAFCHELDHLNGVLFVDKVNK</sequence>
<dbReference type="EMBL" id="LFVU01000027">
    <property type="protein sequence ID" value="KMT21450.1"/>
    <property type="molecule type" value="Genomic_DNA"/>
</dbReference>
<feature type="binding site" evidence="6">
    <location>
        <position position="132"/>
    </location>
    <ligand>
        <name>Fe cation</name>
        <dbReference type="ChEBI" id="CHEBI:24875"/>
    </ligand>
</feature>
<dbReference type="OrthoDB" id="9784988at2"/>
<evidence type="ECO:0000256" key="6">
    <source>
        <dbReference type="HAMAP-Rule" id="MF_00163"/>
    </source>
</evidence>
<evidence type="ECO:0000256" key="4">
    <source>
        <dbReference type="ARBA" id="ARBA00022917"/>
    </source>
</evidence>
<dbReference type="NCBIfam" id="TIGR00079">
    <property type="entry name" value="pept_deformyl"/>
    <property type="match status" value="1"/>
</dbReference>
<dbReference type="PATRIC" id="fig|1121307.3.peg.1067"/>
<organism evidence="7 8">
    <name type="scientific">Clostridium cylindrosporum DSM 605</name>
    <dbReference type="NCBI Taxonomy" id="1121307"/>
    <lineage>
        <taxon>Bacteria</taxon>
        <taxon>Bacillati</taxon>
        <taxon>Bacillota</taxon>
        <taxon>Clostridia</taxon>
        <taxon>Eubacteriales</taxon>
        <taxon>Clostridiaceae</taxon>
        <taxon>Clostridium</taxon>
    </lineage>
</organism>
<feature type="active site" evidence="6">
    <location>
        <position position="133"/>
    </location>
</feature>
<name>A0A0J8D5P0_CLOCY</name>
<gene>
    <name evidence="6 7" type="primary">def</name>
    <name evidence="7" type="ORF">CLCY_2c02100</name>
</gene>
<dbReference type="CDD" id="cd00487">
    <property type="entry name" value="Pep_deformylase"/>
    <property type="match status" value="1"/>
</dbReference>
<dbReference type="GO" id="GO:0006412">
    <property type="term" value="P:translation"/>
    <property type="evidence" value="ECO:0007669"/>
    <property type="project" value="UniProtKB-UniRule"/>
</dbReference>
<keyword evidence="5 6" id="KW-0408">Iron</keyword>
<dbReference type="PRINTS" id="PR01576">
    <property type="entry name" value="PDEFORMYLASE"/>
</dbReference>
<dbReference type="EC" id="3.5.1.88" evidence="6"/>
<dbReference type="GO" id="GO:0046872">
    <property type="term" value="F:metal ion binding"/>
    <property type="evidence" value="ECO:0007669"/>
    <property type="project" value="UniProtKB-KW"/>
</dbReference>
<keyword evidence="4 6" id="KW-0648">Protein biosynthesis</keyword>
<comment type="caution">
    <text evidence="7">The sequence shown here is derived from an EMBL/GenBank/DDBJ whole genome shotgun (WGS) entry which is preliminary data.</text>
</comment>
<accession>A0A0J8D5P0</accession>
<evidence type="ECO:0000313" key="7">
    <source>
        <dbReference type="EMBL" id="KMT21450.1"/>
    </source>
</evidence>
<dbReference type="InterPro" id="IPR036821">
    <property type="entry name" value="Peptide_deformylase_sf"/>
</dbReference>
<dbReference type="Gene3D" id="3.90.45.10">
    <property type="entry name" value="Peptide deformylase"/>
    <property type="match status" value="1"/>
</dbReference>
<keyword evidence="3 6" id="KW-0378">Hydrolase</keyword>
<evidence type="ECO:0000313" key="8">
    <source>
        <dbReference type="Proteomes" id="UP000036756"/>
    </source>
</evidence>
<comment type="similarity">
    <text evidence="1 6">Belongs to the polypeptide deformylase family.</text>
</comment>
<feature type="binding site" evidence="6">
    <location>
        <position position="136"/>
    </location>
    <ligand>
        <name>Fe cation</name>
        <dbReference type="ChEBI" id="CHEBI:24875"/>
    </ligand>
</feature>
<proteinExistence type="inferred from homology"/>
<dbReference type="STRING" id="1121307.CLCY_2c02100"/>